<dbReference type="RefSeq" id="WP_152716409.1">
    <property type="nucleotide sequence ID" value="NZ_VOSJ01000248.1"/>
</dbReference>
<reference evidence="1 2" key="1">
    <citation type="journal article" date="2019" name="Syst. Appl. Microbiol.">
        <title>Microvirga tunisiensis sp. nov., a root nodule symbiotic bacterium isolated from Lupinus micranthus and L. luteus grown in Northern Tunisia.</title>
        <authorList>
            <person name="Msaddak A."/>
            <person name="Rejili M."/>
            <person name="Duran D."/>
            <person name="Mars M."/>
            <person name="Palacios J.M."/>
            <person name="Ruiz-Argueso T."/>
            <person name="Rey L."/>
            <person name="Imperial J."/>
        </authorList>
    </citation>
    <scope>NUCLEOTIDE SEQUENCE [LARGE SCALE GENOMIC DNA]</scope>
    <source>
        <strain evidence="1 2">Lmie10</strain>
    </source>
</reference>
<sequence length="60" mass="6829">MASKYFYKGTKAHDGDDHIIYDQRKGVLYYDADGTGSSAQVKIATFDKKPHLIIKDFFVI</sequence>
<organism evidence="1 2">
    <name type="scientific">Microvirga tunisiensis</name>
    <dbReference type="NCBI Taxonomy" id="2108360"/>
    <lineage>
        <taxon>Bacteria</taxon>
        <taxon>Pseudomonadati</taxon>
        <taxon>Pseudomonadota</taxon>
        <taxon>Alphaproteobacteria</taxon>
        <taxon>Hyphomicrobiales</taxon>
        <taxon>Methylobacteriaceae</taxon>
        <taxon>Microvirga</taxon>
    </lineage>
</organism>
<keyword evidence="2" id="KW-1185">Reference proteome</keyword>
<dbReference type="Proteomes" id="UP000403266">
    <property type="component" value="Unassembled WGS sequence"/>
</dbReference>
<proteinExistence type="predicted"/>
<evidence type="ECO:0000313" key="2">
    <source>
        <dbReference type="Proteomes" id="UP000403266"/>
    </source>
</evidence>
<evidence type="ECO:0000313" key="1">
    <source>
        <dbReference type="EMBL" id="MPR29511.1"/>
    </source>
</evidence>
<dbReference type="AlphaFoldDB" id="A0A5N7MR76"/>
<dbReference type="EMBL" id="VOSK01000238">
    <property type="protein sequence ID" value="MPR29511.1"/>
    <property type="molecule type" value="Genomic_DNA"/>
</dbReference>
<dbReference type="OrthoDB" id="5380561at2"/>
<comment type="caution">
    <text evidence="1">The sequence shown here is derived from an EMBL/GenBank/DDBJ whole genome shotgun (WGS) entry which is preliminary data.</text>
</comment>
<accession>A0A5N7MR76</accession>
<name>A0A5N7MR76_9HYPH</name>
<gene>
    <name evidence="1" type="ORF">FS320_31590</name>
</gene>
<protein>
    <submittedName>
        <fullName evidence="1">Uncharacterized protein</fullName>
    </submittedName>
</protein>